<organism evidence="1 2">
    <name type="scientific">Eikenella longinqua</name>
    <dbReference type="NCBI Taxonomy" id="1795827"/>
    <lineage>
        <taxon>Bacteria</taxon>
        <taxon>Pseudomonadati</taxon>
        <taxon>Pseudomonadota</taxon>
        <taxon>Betaproteobacteria</taxon>
        <taxon>Neisseriales</taxon>
        <taxon>Neisseriaceae</taxon>
        <taxon>Eikenella</taxon>
    </lineage>
</organism>
<proteinExistence type="predicted"/>
<comment type="caution">
    <text evidence="1">The sequence shown here is derived from an EMBL/GenBank/DDBJ whole genome shotgun (WGS) entry which is preliminary data.</text>
</comment>
<sequence length="70" mass="7649">MAVILCAFVCGFQVAFSFAVSGYLKVLVQISKLRGLLAPAILCLQFKQRFAVFILAFDFQVAFPASIEAT</sequence>
<evidence type="ECO:0000313" key="2">
    <source>
        <dbReference type="Proteomes" id="UP000077885"/>
    </source>
</evidence>
<keyword evidence="2" id="KW-1185">Reference proteome</keyword>
<dbReference type="Proteomes" id="UP000077885">
    <property type="component" value="Unassembled WGS sequence"/>
</dbReference>
<accession>A0A1A9RZ21</accession>
<name>A0A1A9RZ21_9NEIS</name>
<evidence type="ECO:0000313" key="1">
    <source>
        <dbReference type="EMBL" id="OAM29093.1"/>
    </source>
</evidence>
<dbReference type="EMBL" id="LXSL01000017">
    <property type="protein sequence ID" value="OAM29093.1"/>
    <property type="molecule type" value="Genomic_DNA"/>
</dbReference>
<reference evidence="2" key="1">
    <citation type="submission" date="2016-05" db="EMBL/GenBank/DDBJ databases">
        <title>Draft genome of Corynebacterium afermentans subsp. afermentans LCDC 88199T.</title>
        <authorList>
            <person name="Bernier A.-M."/>
            <person name="Bernard K."/>
        </authorList>
    </citation>
    <scope>NUCLEOTIDE SEQUENCE [LARGE SCALE GENOMIC DNA]</scope>
    <source>
        <strain evidence="2">NML02-A-017</strain>
    </source>
</reference>
<dbReference type="AlphaFoldDB" id="A0A1A9RZ21"/>
<dbReference type="STRING" id="1795827.A7P95_04995"/>
<protein>
    <submittedName>
        <fullName evidence="1">Uncharacterized protein</fullName>
    </submittedName>
</protein>
<gene>
    <name evidence="1" type="ORF">A7P95_04995</name>
</gene>